<name>A0ABP2S661_LEPBO</name>
<sequence length="56" mass="6510">MLNKYFTPLFILSIFVHLVNTYFFWGTPGIIYTKLIPLSLCILYVSISWGTGVFPY</sequence>
<protein>
    <submittedName>
        <fullName evidence="2">Uncharacterized protein</fullName>
    </submittedName>
</protein>
<feature type="transmembrane region" description="Helical" evidence="1">
    <location>
        <begin position="35"/>
        <end position="54"/>
    </location>
</feature>
<keyword evidence="1" id="KW-0472">Membrane</keyword>
<dbReference type="EMBL" id="AKWJ02000023">
    <property type="protein sequence ID" value="EKP13840.1"/>
    <property type="molecule type" value="Genomic_DNA"/>
</dbReference>
<accession>A0ABP2S661</accession>
<evidence type="ECO:0000313" key="3">
    <source>
        <dbReference type="Proteomes" id="UP000002837"/>
    </source>
</evidence>
<keyword evidence="1" id="KW-1133">Transmembrane helix</keyword>
<keyword evidence="1" id="KW-0812">Transmembrane</keyword>
<evidence type="ECO:0000256" key="1">
    <source>
        <dbReference type="SAM" id="Phobius"/>
    </source>
</evidence>
<reference evidence="2" key="1">
    <citation type="submission" date="2012-09" db="EMBL/GenBank/DDBJ databases">
        <authorList>
            <person name="Harkins D.M."/>
            <person name="Durkin A.S."/>
            <person name="Brinkac L.M."/>
            <person name="Selengut J.D."/>
            <person name="Sanka R."/>
            <person name="DePew J."/>
            <person name="Purushe J."/>
            <person name="Picardeau M."/>
            <person name="Werts C."/>
            <person name="Goarant C."/>
            <person name="Vinetz J.M."/>
            <person name="Sutton G.G."/>
            <person name="Nelson W.C."/>
            <person name="Fouts D.E."/>
        </authorList>
    </citation>
    <scope>NUCLEOTIDE SEQUENCE [LARGE SCALE GENOMIC DNA]</scope>
    <source>
        <strain evidence="2">200801926</strain>
    </source>
</reference>
<dbReference type="Proteomes" id="UP000002837">
    <property type="component" value="Unassembled WGS sequence"/>
</dbReference>
<comment type="caution">
    <text evidence="2">The sequence shown here is derived from an EMBL/GenBank/DDBJ whole genome shotgun (WGS) entry which is preliminary data.</text>
</comment>
<evidence type="ECO:0000313" key="2">
    <source>
        <dbReference type="EMBL" id="EKP13840.1"/>
    </source>
</evidence>
<gene>
    <name evidence="2" type="ORF">LEP1GSC128_0746</name>
</gene>
<keyword evidence="3" id="KW-1185">Reference proteome</keyword>
<proteinExistence type="predicted"/>
<feature type="transmembrane region" description="Helical" evidence="1">
    <location>
        <begin position="6"/>
        <end position="23"/>
    </location>
</feature>
<organism evidence="2 3">
    <name type="scientific">Leptospira borgpetersenii str. 200801926</name>
    <dbReference type="NCBI Taxonomy" id="1193009"/>
    <lineage>
        <taxon>Bacteria</taxon>
        <taxon>Pseudomonadati</taxon>
        <taxon>Spirochaetota</taxon>
        <taxon>Spirochaetia</taxon>
        <taxon>Leptospirales</taxon>
        <taxon>Leptospiraceae</taxon>
        <taxon>Leptospira</taxon>
    </lineage>
</organism>